<feature type="repeat" description="Solcar" evidence="8">
    <location>
        <begin position="66"/>
        <end position="158"/>
    </location>
</feature>
<keyword evidence="5" id="KW-0677">Repeat</keyword>
<dbReference type="EMBL" id="FN392322">
    <property type="protein sequence ID" value="CAY71590.1"/>
    <property type="molecule type" value="Genomic_DNA"/>
</dbReference>
<dbReference type="Gene3D" id="1.50.40.10">
    <property type="entry name" value="Mitochondrial carrier domain"/>
    <property type="match status" value="1"/>
</dbReference>
<dbReference type="STRING" id="644223.C4R7L5"/>
<dbReference type="InParanoid" id="C4R7L5"/>
<feature type="repeat" description="Solcar" evidence="8">
    <location>
        <begin position="309"/>
        <end position="398"/>
    </location>
</feature>
<dbReference type="GO" id="GO:0016020">
    <property type="term" value="C:membrane"/>
    <property type="evidence" value="ECO:0007669"/>
    <property type="project" value="UniProtKB-SubCell"/>
</dbReference>
<evidence type="ECO:0000256" key="6">
    <source>
        <dbReference type="ARBA" id="ARBA00022989"/>
    </source>
</evidence>
<keyword evidence="4 8" id="KW-0812">Transmembrane</keyword>
<evidence type="ECO:0000256" key="9">
    <source>
        <dbReference type="RuleBase" id="RU000488"/>
    </source>
</evidence>
<dbReference type="Proteomes" id="UP000000314">
    <property type="component" value="Chromosome 4"/>
</dbReference>
<reference evidence="10 11" key="1">
    <citation type="journal article" date="2009" name="Nat. Biotechnol.">
        <title>Genome sequence of the recombinant protein production host Pichia pastoris.</title>
        <authorList>
            <person name="De Schutter K."/>
            <person name="Lin Y.C."/>
            <person name="Tiels P."/>
            <person name="Van Hecke A."/>
            <person name="Glinka S."/>
            <person name="Weber-Lehmann J."/>
            <person name="Rouze P."/>
            <person name="Van de Peer Y."/>
            <person name="Callewaert N."/>
        </authorList>
    </citation>
    <scope>NUCLEOTIDE SEQUENCE [LARGE SCALE GENOMIC DNA]</scope>
    <source>
        <strain evidence="11">GS115 / ATCC 20864</strain>
    </source>
</reference>
<dbReference type="eggNOG" id="KOG0769">
    <property type="taxonomic scope" value="Eukaryota"/>
</dbReference>
<evidence type="ECO:0000256" key="8">
    <source>
        <dbReference type="PROSITE-ProRule" id="PRU00282"/>
    </source>
</evidence>
<comment type="subcellular location">
    <subcellularLocation>
        <location evidence="1">Membrane</location>
        <topology evidence="1">Multi-pass membrane protein</topology>
    </subcellularLocation>
</comment>
<gene>
    <name evidence="10" type="ordered locus">PAS_chr4_0347</name>
</gene>
<protein>
    <submittedName>
        <fullName evidence="10">Peroxisomal adenine nucleotide transporter</fullName>
    </submittedName>
</protein>
<evidence type="ECO:0000313" key="11">
    <source>
        <dbReference type="Proteomes" id="UP000000314"/>
    </source>
</evidence>
<dbReference type="InterPro" id="IPR023395">
    <property type="entry name" value="MCP_dom_sf"/>
</dbReference>
<keyword evidence="7 8" id="KW-0472">Membrane</keyword>
<dbReference type="RefSeq" id="XP_002493769.1">
    <property type="nucleotide sequence ID" value="XM_002493724.1"/>
</dbReference>
<feature type="repeat" description="Solcar" evidence="8">
    <location>
        <begin position="169"/>
        <end position="301"/>
    </location>
</feature>
<accession>C4R7L5</accession>
<evidence type="ECO:0000256" key="5">
    <source>
        <dbReference type="ARBA" id="ARBA00022737"/>
    </source>
</evidence>
<dbReference type="OMA" id="PLEMINT"/>
<dbReference type="PROSITE" id="PS50920">
    <property type="entry name" value="SOLCAR"/>
    <property type="match status" value="3"/>
</dbReference>
<sequence>MSGADYQLSLTEKATFGTLSAIVSTVVLYPLDLTKALIQTQEKVKTRKDHNEALKLEGGTIENILLSPGATGFENEASSIAEELIGEENDQLSQKLELELQDKARINPIYYRNTVDALLKILKQEGFKGWYHGLQASVTSAAVQSFSYFYFYEALKKLYSNSQKNSSKGRIFDELSISILAAALSQFFVTPFNVITTELQTSQFQKNVAHSQLIAIEESNIDLRKDSPLLYQYYKIMRNNKQEESTSLFKKLLGNNELIATGSKIVRKRGVSALWKGLKVSLILTLNPSITYGSYERLKKLIYGDIKYLSAFQSLVLGMISKMIATLVTQPLIVSKTVLQKSQDDPRAKQFNSFQQVLCHLWKTDKFKGLWRGLLSQIFKGALGQGLLFLFKDQIELVFLSLINIYRIYTKRI</sequence>
<evidence type="ECO:0000256" key="4">
    <source>
        <dbReference type="ARBA" id="ARBA00022692"/>
    </source>
</evidence>
<keyword evidence="6" id="KW-1133">Transmembrane helix</keyword>
<comment type="similarity">
    <text evidence="2 9">Belongs to the mitochondrial carrier (TC 2.A.29) family.</text>
</comment>
<dbReference type="InterPro" id="IPR052217">
    <property type="entry name" value="Mito/Peroxisomal_Carrier"/>
</dbReference>
<evidence type="ECO:0000313" key="10">
    <source>
        <dbReference type="EMBL" id="CAY71590.1"/>
    </source>
</evidence>
<organism evidence="10 11">
    <name type="scientific">Komagataella phaffii (strain GS115 / ATCC 20864)</name>
    <name type="common">Yeast</name>
    <name type="synonym">Pichia pastoris</name>
    <dbReference type="NCBI Taxonomy" id="644223"/>
    <lineage>
        <taxon>Eukaryota</taxon>
        <taxon>Fungi</taxon>
        <taxon>Dikarya</taxon>
        <taxon>Ascomycota</taxon>
        <taxon>Saccharomycotina</taxon>
        <taxon>Pichiomycetes</taxon>
        <taxon>Pichiales</taxon>
        <taxon>Pichiaceae</taxon>
        <taxon>Komagataella</taxon>
    </lineage>
</organism>
<dbReference type="AlphaFoldDB" id="C4R7L5"/>
<dbReference type="HOGENOM" id="CLU_015166_6_3_1"/>
<dbReference type="FunCoup" id="C4R7L5">
    <property type="interactions" value="55"/>
</dbReference>
<evidence type="ECO:0000256" key="3">
    <source>
        <dbReference type="ARBA" id="ARBA00022448"/>
    </source>
</evidence>
<dbReference type="PANTHER" id="PTHR45939">
    <property type="entry name" value="PEROXISOMAL MEMBRANE PROTEIN PMP34-RELATED"/>
    <property type="match status" value="1"/>
</dbReference>
<evidence type="ECO:0000256" key="1">
    <source>
        <dbReference type="ARBA" id="ARBA00004141"/>
    </source>
</evidence>
<proteinExistence type="inferred from homology"/>
<dbReference type="GO" id="GO:0015217">
    <property type="term" value="F:ADP transmembrane transporter activity"/>
    <property type="evidence" value="ECO:0007669"/>
    <property type="project" value="TreeGrafter"/>
</dbReference>
<keyword evidence="11" id="KW-1185">Reference proteome</keyword>
<evidence type="ECO:0000256" key="2">
    <source>
        <dbReference type="ARBA" id="ARBA00006375"/>
    </source>
</evidence>
<dbReference type="Pfam" id="PF00153">
    <property type="entry name" value="Mito_carr"/>
    <property type="match status" value="4"/>
</dbReference>
<dbReference type="InterPro" id="IPR018108">
    <property type="entry name" value="MCP_transmembrane"/>
</dbReference>
<dbReference type="GeneID" id="8200788"/>
<evidence type="ECO:0000256" key="7">
    <source>
        <dbReference type="ARBA" id="ARBA00023136"/>
    </source>
</evidence>
<dbReference type="SUPFAM" id="SSF103506">
    <property type="entry name" value="Mitochondrial carrier"/>
    <property type="match status" value="1"/>
</dbReference>
<dbReference type="KEGG" id="ppa:PAS_chr4_0347"/>
<keyword evidence="3 9" id="KW-0813">Transport</keyword>
<dbReference type="PANTHER" id="PTHR45939:SF1">
    <property type="entry name" value="MITOCHONDRIAL THIAMINE PYROPHOSPHATE CARRIER 1-RELATED"/>
    <property type="match status" value="1"/>
</dbReference>
<dbReference type="OrthoDB" id="446044at2759"/>
<name>C4R7L5_KOMPG</name>